<keyword evidence="1" id="KW-0812">Transmembrane</keyword>
<sequence length="64" mass="7445">MIALHIGVILIAAAVLWQTWHLIDWTMTLYEASGDGSVSSYLRHHAYTYVEWFFGRDFGWTLPE</sequence>
<keyword evidence="1" id="KW-1133">Transmembrane helix</keyword>
<comment type="caution">
    <text evidence="2">The sequence shown here is derived from an EMBL/GenBank/DDBJ whole genome shotgun (WGS) entry which is preliminary data.</text>
</comment>
<dbReference type="AlphaFoldDB" id="A0A645C095"/>
<evidence type="ECO:0000313" key="2">
    <source>
        <dbReference type="EMBL" id="MPM71032.1"/>
    </source>
</evidence>
<feature type="transmembrane region" description="Helical" evidence="1">
    <location>
        <begin position="6"/>
        <end position="23"/>
    </location>
</feature>
<accession>A0A645C095</accession>
<dbReference type="EMBL" id="VSSQ01023859">
    <property type="protein sequence ID" value="MPM71032.1"/>
    <property type="molecule type" value="Genomic_DNA"/>
</dbReference>
<protein>
    <submittedName>
        <fullName evidence="2">Uncharacterized protein</fullName>
    </submittedName>
</protein>
<reference evidence="2" key="1">
    <citation type="submission" date="2019-08" db="EMBL/GenBank/DDBJ databases">
        <authorList>
            <person name="Kucharzyk K."/>
            <person name="Murdoch R.W."/>
            <person name="Higgins S."/>
            <person name="Loffler F."/>
        </authorList>
    </citation>
    <scope>NUCLEOTIDE SEQUENCE</scope>
</reference>
<organism evidence="2">
    <name type="scientific">bioreactor metagenome</name>
    <dbReference type="NCBI Taxonomy" id="1076179"/>
    <lineage>
        <taxon>unclassified sequences</taxon>
        <taxon>metagenomes</taxon>
        <taxon>ecological metagenomes</taxon>
    </lineage>
</organism>
<proteinExistence type="predicted"/>
<evidence type="ECO:0000256" key="1">
    <source>
        <dbReference type="SAM" id="Phobius"/>
    </source>
</evidence>
<name>A0A645C095_9ZZZZ</name>
<keyword evidence="1" id="KW-0472">Membrane</keyword>
<gene>
    <name evidence="2" type="ORF">SDC9_117995</name>
</gene>